<dbReference type="Proteomes" id="UP000029121">
    <property type="component" value="Unassembled WGS sequence"/>
</dbReference>
<keyword evidence="3" id="KW-0238">DNA-binding</keyword>
<keyword evidence="9" id="KW-1185">Reference proteome</keyword>
<dbReference type="GO" id="GO:0000981">
    <property type="term" value="F:DNA-binding transcription factor activity, RNA polymerase II-specific"/>
    <property type="evidence" value="ECO:0007669"/>
    <property type="project" value="InterPro"/>
</dbReference>
<keyword evidence="6" id="KW-0175">Coiled coil</keyword>
<dbReference type="Gene3D" id="3.40.1810.10">
    <property type="entry name" value="Transcription factor, MADS-box"/>
    <property type="match status" value="1"/>
</dbReference>
<dbReference type="PANTHER" id="PTHR11945">
    <property type="entry name" value="MADS BOX PROTEIN"/>
    <property type="match status" value="1"/>
</dbReference>
<dbReference type="EMBL" id="KB870808">
    <property type="protein sequence ID" value="EOA29409.1"/>
    <property type="molecule type" value="Genomic_DNA"/>
</dbReference>
<dbReference type="AlphaFoldDB" id="R0HI75"/>
<dbReference type="GO" id="GO:0046983">
    <property type="term" value="F:protein dimerization activity"/>
    <property type="evidence" value="ECO:0007669"/>
    <property type="project" value="InterPro"/>
</dbReference>
<keyword evidence="5" id="KW-0539">Nucleus</keyword>
<dbReference type="SMART" id="SM00432">
    <property type="entry name" value="MADS"/>
    <property type="match status" value="1"/>
</dbReference>
<dbReference type="KEGG" id="crb:17887903"/>
<dbReference type="OrthoDB" id="1084607at2759"/>
<gene>
    <name evidence="8" type="ORF">CARUB_v10025699mg</name>
</gene>
<dbReference type="InterPro" id="IPR033897">
    <property type="entry name" value="SRF-like_MADS-box"/>
</dbReference>
<name>R0HI75_9BRAS</name>
<evidence type="ECO:0000256" key="6">
    <source>
        <dbReference type="SAM" id="Coils"/>
    </source>
</evidence>
<evidence type="ECO:0000259" key="7">
    <source>
        <dbReference type="PROSITE" id="PS50066"/>
    </source>
</evidence>
<proteinExistence type="predicted"/>
<evidence type="ECO:0000313" key="9">
    <source>
        <dbReference type="Proteomes" id="UP000029121"/>
    </source>
</evidence>
<accession>R0HI75</accession>
<reference evidence="9" key="1">
    <citation type="journal article" date="2013" name="Nat. Genet.">
        <title>The Capsella rubella genome and the genomic consequences of rapid mating system evolution.</title>
        <authorList>
            <person name="Slotte T."/>
            <person name="Hazzouri K.M."/>
            <person name="Agren J.A."/>
            <person name="Koenig D."/>
            <person name="Maumus F."/>
            <person name="Guo Y.L."/>
            <person name="Steige K."/>
            <person name="Platts A.E."/>
            <person name="Escobar J.S."/>
            <person name="Newman L.K."/>
            <person name="Wang W."/>
            <person name="Mandakova T."/>
            <person name="Vello E."/>
            <person name="Smith L.M."/>
            <person name="Henz S.R."/>
            <person name="Steffen J."/>
            <person name="Takuno S."/>
            <person name="Brandvain Y."/>
            <person name="Coop G."/>
            <person name="Andolfatto P."/>
            <person name="Hu T.T."/>
            <person name="Blanchette M."/>
            <person name="Clark R.M."/>
            <person name="Quesneville H."/>
            <person name="Nordborg M."/>
            <person name="Gaut B.S."/>
            <person name="Lysak M.A."/>
            <person name="Jenkins J."/>
            <person name="Grimwood J."/>
            <person name="Chapman J."/>
            <person name="Prochnik S."/>
            <person name="Shu S."/>
            <person name="Rokhsar D."/>
            <person name="Schmutz J."/>
            <person name="Weigel D."/>
            <person name="Wright S.I."/>
        </authorList>
    </citation>
    <scope>NUCLEOTIDE SEQUENCE [LARGE SCALE GENOMIC DNA]</scope>
    <source>
        <strain evidence="9">cv. Monte Gargano</strain>
    </source>
</reference>
<evidence type="ECO:0000256" key="3">
    <source>
        <dbReference type="ARBA" id="ARBA00023125"/>
    </source>
</evidence>
<dbReference type="PROSITE" id="PS50066">
    <property type="entry name" value="MADS_BOX_2"/>
    <property type="match status" value="1"/>
</dbReference>
<dbReference type="GO" id="GO:0045944">
    <property type="term" value="P:positive regulation of transcription by RNA polymerase II"/>
    <property type="evidence" value="ECO:0007669"/>
    <property type="project" value="InterPro"/>
</dbReference>
<feature type="domain" description="MADS-box" evidence="7">
    <location>
        <begin position="3"/>
        <end position="48"/>
    </location>
</feature>
<dbReference type="Pfam" id="PF00319">
    <property type="entry name" value="SRF-TF"/>
    <property type="match status" value="1"/>
</dbReference>
<evidence type="ECO:0000256" key="2">
    <source>
        <dbReference type="ARBA" id="ARBA00023015"/>
    </source>
</evidence>
<evidence type="ECO:0000256" key="5">
    <source>
        <dbReference type="ARBA" id="ARBA00023242"/>
    </source>
</evidence>
<dbReference type="eggNOG" id="KOG0014">
    <property type="taxonomic scope" value="Eukaryota"/>
</dbReference>
<dbReference type="InterPro" id="IPR036879">
    <property type="entry name" value="TF_MADSbox_sf"/>
</dbReference>
<dbReference type="CDD" id="cd00266">
    <property type="entry name" value="MADS_SRF_like"/>
    <property type="match status" value="1"/>
</dbReference>
<keyword evidence="2" id="KW-0805">Transcription regulation</keyword>
<dbReference type="STRING" id="81985.R0HI75"/>
<comment type="subcellular location">
    <subcellularLocation>
        <location evidence="1">Nucleus</location>
    </subcellularLocation>
</comment>
<protein>
    <recommendedName>
        <fullName evidence="7">MADS-box domain-containing protein</fullName>
    </recommendedName>
</protein>
<feature type="coiled-coil region" evidence="6">
    <location>
        <begin position="110"/>
        <end position="140"/>
    </location>
</feature>
<dbReference type="PANTHER" id="PTHR11945:SF702">
    <property type="entry name" value="AGAMOUS-LIKE 83-RELATED"/>
    <property type="match status" value="1"/>
</dbReference>
<evidence type="ECO:0000313" key="8">
    <source>
        <dbReference type="EMBL" id="EOA29409.1"/>
    </source>
</evidence>
<sequence length="209" mass="23729">MVGLKRKIDIKKIREKDPRGVTFSKRRTGLYSKASELCLLSDTQMAILTTPVSSNSHASFYSFGHSSVDSVVAAFLTDQTPPRDEDDDDEKLGFWWEDESLVDTEDQEELGEVIDSMKKMLNDLKELENKRRDREDVEKEKGVSHVTCQEQTLIHQPCSSSLCFDQDDVTVNQEFSLDEIFDLVTSSEVAEMNLGMSYNNKNNNALLGF</sequence>
<evidence type="ECO:0000256" key="1">
    <source>
        <dbReference type="ARBA" id="ARBA00004123"/>
    </source>
</evidence>
<dbReference type="PRINTS" id="PR00404">
    <property type="entry name" value="MADSDOMAIN"/>
</dbReference>
<dbReference type="GO" id="GO:0005634">
    <property type="term" value="C:nucleus"/>
    <property type="evidence" value="ECO:0007669"/>
    <property type="project" value="UniProtKB-SubCell"/>
</dbReference>
<dbReference type="InterPro" id="IPR002100">
    <property type="entry name" value="TF_MADSbox"/>
</dbReference>
<evidence type="ECO:0000256" key="4">
    <source>
        <dbReference type="ARBA" id="ARBA00023163"/>
    </source>
</evidence>
<dbReference type="SUPFAM" id="SSF55455">
    <property type="entry name" value="SRF-like"/>
    <property type="match status" value="1"/>
</dbReference>
<keyword evidence="4" id="KW-0804">Transcription</keyword>
<dbReference type="GO" id="GO:0000978">
    <property type="term" value="F:RNA polymerase II cis-regulatory region sequence-specific DNA binding"/>
    <property type="evidence" value="ECO:0007669"/>
    <property type="project" value="TreeGrafter"/>
</dbReference>
<organism evidence="8 9">
    <name type="scientific">Capsella rubella</name>
    <dbReference type="NCBI Taxonomy" id="81985"/>
    <lineage>
        <taxon>Eukaryota</taxon>
        <taxon>Viridiplantae</taxon>
        <taxon>Streptophyta</taxon>
        <taxon>Embryophyta</taxon>
        <taxon>Tracheophyta</taxon>
        <taxon>Spermatophyta</taxon>
        <taxon>Magnoliopsida</taxon>
        <taxon>eudicotyledons</taxon>
        <taxon>Gunneridae</taxon>
        <taxon>Pentapetalae</taxon>
        <taxon>rosids</taxon>
        <taxon>malvids</taxon>
        <taxon>Brassicales</taxon>
        <taxon>Brassicaceae</taxon>
        <taxon>Camelineae</taxon>
        <taxon>Capsella</taxon>
    </lineage>
</organism>